<name>A0ABN2QB66_9ACTN</name>
<evidence type="ECO:0000313" key="2">
    <source>
        <dbReference type="EMBL" id="GAA1948836.1"/>
    </source>
</evidence>
<reference evidence="2 3" key="1">
    <citation type="journal article" date="2019" name="Int. J. Syst. Evol. Microbiol.">
        <title>The Global Catalogue of Microorganisms (GCM) 10K type strain sequencing project: providing services to taxonomists for standard genome sequencing and annotation.</title>
        <authorList>
            <consortium name="The Broad Institute Genomics Platform"/>
            <consortium name="The Broad Institute Genome Sequencing Center for Infectious Disease"/>
            <person name="Wu L."/>
            <person name="Ma J."/>
        </authorList>
    </citation>
    <scope>NUCLEOTIDE SEQUENCE [LARGE SCALE GENOMIC DNA]</scope>
    <source>
        <strain evidence="2 3">JCM 15309</strain>
    </source>
</reference>
<evidence type="ECO:0000313" key="3">
    <source>
        <dbReference type="Proteomes" id="UP001500571"/>
    </source>
</evidence>
<gene>
    <name evidence="2" type="ORF">GCM10009798_05050</name>
</gene>
<protein>
    <submittedName>
        <fullName evidence="2">Uncharacterized protein</fullName>
    </submittedName>
</protein>
<proteinExistence type="predicted"/>
<feature type="region of interest" description="Disordered" evidence="1">
    <location>
        <begin position="102"/>
        <end position="141"/>
    </location>
</feature>
<sequence length="141" mass="15385">MADRASSDTARPVVGRRELYGPPDDCLTVGVSTLAHAGVLAHLLRAAGLTARIDIGQQGMPATVSIDVPEDIAGDRPWRRWALEMARTIDPSSRRLYRRFKRRTSVQLSAPRHGAPSPEHAARRTASRTKDLHSAEGTESP</sequence>
<feature type="compositionally biased region" description="Basic and acidic residues" evidence="1">
    <location>
        <begin position="128"/>
        <end position="141"/>
    </location>
</feature>
<evidence type="ECO:0000256" key="1">
    <source>
        <dbReference type="SAM" id="MobiDB-lite"/>
    </source>
</evidence>
<keyword evidence="3" id="KW-1185">Reference proteome</keyword>
<accession>A0ABN2QB66</accession>
<dbReference type="Proteomes" id="UP001500571">
    <property type="component" value="Unassembled WGS sequence"/>
</dbReference>
<organism evidence="2 3">
    <name type="scientific">Nocardioides panacihumi</name>
    <dbReference type="NCBI Taxonomy" id="400774"/>
    <lineage>
        <taxon>Bacteria</taxon>
        <taxon>Bacillati</taxon>
        <taxon>Actinomycetota</taxon>
        <taxon>Actinomycetes</taxon>
        <taxon>Propionibacteriales</taxon>
        <taxon>Nocardioidaceae</taxon>
        <taxon>Nocardioides</taxon>
    </lineage>
</organism>
<dbReference type="RefSeq" id="WP_344042079.1">
    <property type="nucleotide sequence ID" value="NZ_BAAAPB010000001.1"/>
</dbReference>
<dbReference type="EMBL" id="BAAAPB010000001">
    <property type="protein sequence ID" value="GAA1948836.1"/>
    <property type="molecule type" value="Genomic_DNA"/>
</dbReference>
<comment type="caution">
    <text evidence="2">The sequence shown here is derived from an EMBL/GenBank/DDBJ whole genome shotgun (WGS) entry which is preliminary data.</text>
</comment>